<evidence type="ECO:0000313" key="3">
    <source>
        <dbReference type="Proteomes" id="UP000464178"/>
    </source>
</evidence>
<name>A0A6P2DCX2_9BACT</name>
<evidence type="ECO:0000256" key="1">
    <source>
        <dbReference type="SAM" id="SignalP"/>
    </source>
</evidence>
<keyword evidence="3" id="KW-1185">Reference proteome</keyword>
<accession>A0A6P2DCX2</accession>
<reference evidence="2 3" key="1">
    <citation type="submission" date="2019-05" db="EMBL/GenBank/DDBJ databases">
        <authorList>
            <consortium name="Science for Life Laboratories"/>
        </authorList>
    </citation>
    <scope>NUCLEOTIDE SEQUENCE [LARGE SCALE GENOMIC DNA]</scope>
    <source>
        <strain evidence="2">Soil9</strain>
    </source>
</reference>
<proteinExistence type="predicted"/>
<dbReference type="Gene3D" id="2.60.40.420">
    <property type="entry name" value="Cupredoxins - blue copper proteins"/>
    <property type="match status" value="1"/>
</dbReference>
<organism evidence="2 3">
    <name type="scientific">Gemmata massiliana</name>
    <dbReference type="NCBI Taxonomy" id="1210884"/>
    <lineage>
        <taxon>Bacteria</taxon>
        <taxon>Pseudomonadati</taxon>
        <taxon>Planctomycetota</taxon>
        <taxon>Planctomycetia</taxon>
        <taxon>Gemmatales</taxon>
        <taxon>Gemmataceae</taxon>
        <taxon>Gemmata</taxon>
    </lineage>
</organism>
<dbReference type="SUPFAM" id="SSF49503">
    <property type="entry name" value="Cupredoxins"/>
    <property type="match status" value="1"/>
</dbReference>
<protein>
    <recommendedName>
        <fullName evidence="4">Rhamnogalacturonan lyase domain-containing protein</fullName>
    </recommendedName>
</protein>
<evidence type="ECO:0000313" key="2">
    <source>
        <dbReference type="EMBL" id="VTR99126.1"/>
    </source>
</evidence>
<feature type="signal peptide" evidence="1">
    <location>
        <begin position="1"/>
        <end position="19"/>
    </location>
</feature>
<dbReference type="KEGG" id="gms:SOIL9_00450"/>
<gene>
    <name evidence="2" type="ORF">SOIL9_00450</name>
</gene>
<sequence length="259" mass="28485">MRLLLSCVCCCALVSVASAQQQWVTVKGQVVFPANKPIPKPAALKVEVDKKECLAKGAVLDESILVNPKNRGIKNVVVYLRPNNPNLKADFAANQIHPADAKRKPEEVVIDQPCCAFVKRVTVARVGDTIVVKNPAPIAHNFFWDTANNGTHNPTIAKQTDWTMPNPLVKETTPIQYKCTIHPWMAGYVRIFDHPYYAITDEDGKFEIKNAPVGNFQIVYWHENGVRGGAKGRAGEAIQIAGAGATMEMKPVDFDVSPK</sequence>
<feature type="chain" id="PRO_5027026848" description="Rhamnogalacturonan lyase domain-containing protein" evidence="1">
    <location>
        <begin position="20"/>
        <end position="259"/>
    </location>
</feature>
<dbReference type="AlphaFoldDB" id="A0A6P2DCX2"/>
<dbReference type="EMBL" id="LR593886">
    <property type="protein sequence ID" value="VTR99126.1"/>
    <property type="molecule type" value="Genomic_DNA"/>
</dbReference>
<keyword evidence="1" id="KW-0732">Signal</keyword>
<dbReference type="Proteomes" id="UP000464178">
    <property type="component" value="Chromosome"/>
</dbReference>
<dbReference type="InterPro" id="IPR008972">
    <property type="entry name" value="Cupredoxin"/>
</dbReference>
<dbReference type="RefSeq" id="WP_162671795.1">
    <property type="nucleotide sequence ID" value="NZ_LR593886.1"/>
</dbReference>
<evidence type="ECO:0008006" key="4">
    <source>
        <dbReference type="Google" id="ProtNLM"/>
    </source>
</evidence>